<dbReference type="SMART" id="SM00347">
    <property type="entry name" value="HTH_MARR"/>
    <property type="match status" value="1"/>
</dbReference>
<dbReference type="AlphaFoldDB" id="A0A174Z4Y9"/>
<dbReference type="PRINTS" id="PR00598">
    <property type="entry name" value="HTHMARR"/>
</dbReference>
<dbReference type="GO" id="GO:0003700">
    <property type="term" value="F:DNA-binding transcription factor activity"/>
    <property type="evidence" value="ECO:0007669"/>
    <property type="project" value="InterPro"/>
</dbReference>
<protein>
    <submittedName>
        <fullName evidence="5">Transcriptional regulator SlyA</fullName>
    </submittedName>
</protein>
<dbReference type="InterPro" id="IPR000835">
    <property type="entry name" value="HTH_MarR-typ"/>
</dbReference>
<dbReference type="STRING" id="39492.ERS852540_00175"/>
<dbReference type="InterPro" id="IPR036390">
    <property type="entry name" value="WH_DNA-bd_sf"/>
</dbReference>
<keyword evidence="3" id="KW-0804">Transcription</keyword>
<dbReference type="PROSITE" id="PS50995">
    <property type="entry name" value="HTH_MARR_2"/>
    <property type="match status" value="1"/>
</dbReference>
<evidence type="ECO:0000256" key="1">
    <source>
        <dbReference type="ARBA" id="ARBA00023015"/>
    </source>
</evidence>
<dbReference type="PANTHER" id="PTHR42756:SF1">
    <property type="entry name" value="TRANSCRIPTIONAL REPRESSOR OF EMRAB OPERON"/>
    <property type="match status" value="1"/>
</dbReference>
<proteinExistence type="predicted"/>
<evidence type="ECO:0000256" key="2">
    <source>
        <dbReference type="ARBA" id="ARBA00023125"/>
    </source>
</evidence>
<evidence type="ECO:0000313" key="5">
    <source>
        <dbReference type="EMBL" id="CUQ81022.1"/>
    </source>
</evidence>
<dbReference type="GO" id="GO:0003677">
    <property type="term" value="F:DNA binding"/>
    <property type="evidence" value="ECO:0007669"/>
    <property type="project" value="UniProtKB-KW"/>
</dbReference>
<keyword evidence="1" id="KW-0805">Transcription regulation</keyword>
<dbReference type="PANTHER" id="PTHR42756">
    <property type="entry name" value="TRANSCRIPTIONAL REGULATOR, MARR"/>
    <property type="match status" value="1"/>
</dbReference>
<dbReference type="InterPro" id="IPR036388">
    <property type="entry name" value="WH-like_DNA-bd_sf"/>
</dbReference>
<gene>
    <name evidence="5" type="ORF">ERS852540_00175</name>
</gene>
<dbReference type="Proteomes" id="UP000095662">
    <property type="component" value="Unassembled WGS sequence"/>
</dbReference>
<name>A0A174Z4Y9_9FIRM</name>
<dbReference type="SUPFAM" id="SSF46785">
    <property type="entry name" value="Winged helix' DNA-binding domain"/>
    <property type="match status" value="1"/>
</dbReference>
<feature type="domain" description="HTH marR-type" evidence="4">
    <location>
        <begin position="1"/>
        <end position="140"/>
    </location>
</feature>
<dbReference type="Gene3D" id="1.10.10.10">
    <property type="entry name" value="Winged helix-like DNA-binding domain superfamily/Winged helix DNA-binding domain"/>
    <property type="match status" value="1"/>
</dbReference>
<keyword evidence="2" id="KW-0238">DNA-binding</keyword>
<sequence>MNETDIQAIMIDNKTINQRIENSLNVIFADIDITAAQGRVLMYIANSPEKDIFAADLHKHLCISKPSVSALIKKLRKSGYISCTGCESDERYKNLTATNKGRQTAGLISRHMRNIEQAAFRSFTDSELNEFMRLQKKLLNNIDNINTDNLKQKG</sequence>
<reference evidence="5 6" key="1">
    <citation type="submission" date="2015-09" db="EMBL/GenBank/DDBJ databases">
        <authorList>
            <consortium name="Pathogen Informatics"/>
        </authorList>
    </citation>
    <scope>NUCLEOTIDE SEQUENCE [LARGE SCALE GENOMIC DNA]</scope>
    <source>
        <strain evidence="5 6">2789STDY5834928</strain>
    </source>
</reference>
<evidence type="ECO:0000256" key="3">
    <source>
        <dbReference type="ARBA" id="ARBA00023163"/>
    </source>
</evidence>
<dbReference type="Pfam" id="PF12802">
    <property type="entry name" value="MarR_2"/>
    <property type="match status" value="1"/>
</dbReference>
<accession>A0A174Z4Y9</accession>
<dbReference type="OrthoDB" id="2297442at2"/>
<organism evidence="5 6">
    <name type="scientific">[Eubacterium] siraeum</name>
    <dbReference type="NCBI Taxonomy" id="39492"/>
    <lineage>
        <taxon>Bacteria</taxon>
        <taxon>Bacillati</taxon>
        <taxon>Bacillota</taxon>
        <taxon>Clostridia</taxon>
        <taxon>Eubacteriales</taxon>
        <taxon>Oscillospiraceae</taxon>
        <taxon>Oscillospiraceae incertae sedis</taxon>
    </lineage>
</organism>
<dbReference type="EMBL" id="CZBY01000001">
    <property type="protein sequence ID" value="CUQ81022.1"/>
    <property type="molecule type" value="Genomic_DNA"/>
</dbReference>
<evidence type="ECO:0000259" key="4">
    <source>
        <dbReference type="PROSITE" id="PS50995"/>
    </source>
</evidence>
<evidence type="ECO:0000313" key="6">
    <source>
        <dbReference type="Proteomes" id="UP000095662"/>
    </source>
</evidence>